<gene>
    <name evidence="7" type="ORF">PSFLO_00371</name>
</gene>
<dbReference type="PROSITE" id="PS51257">
    <property type="entry name" value="PROKAR_LIPOPROTEIN"/>
    <property type="match status" value="1"/>
</dbReference>
<evidence type="ECO:0000256" key="5">
    <source>
        <dbReference type="SAM" id="MobiDB-lite"/>
    </source>
</evidence>
<sequence length="361" mass="39637">MDPSLPRNPNPADGETSIIIYGYIPSLSLGLACTIIFGVFCLAQLLYGLFDGRLFRRRRRGPTARARDDVDEKHIASVESATSDADGAGAIEGRKRRRRSESADVRIFCFLLSFGCLMEAVGYAFRVKSYYNPFLLNAFILQYFMIVCAPVLFTAAIYLGLATIIRTDPALQRLCPLGPRVLIALFVIADTITIIMQVAGAALFGVAQSKIADNEDPPLSPQAANNILTAGLAAQTFFFTVFLIVFAIFVFNLSRQRTDDHDASTEKQRLEDASATTTTTPRRSAAGAARVRPDRLLLATMAVSSFFIYLRTIFRLAEAIEGIYSQTATDEGFFAGLEAAPVLVAVFVWTVVPLGWRISRM</sequence>
<evidence type="ECO:0000256" key="1">
    <source>
        <dbReference type="ARBA" id="ARBA00004141"/>
    </source>
</evidence>
<name>A0A5C3ESS1_9BASI</name>
<dbReference type="AlphaFoldDB" id="A0A5C3ESS1"/>
<feature type="transmembrane region" description="Helical" evidence="6">
    <location>
        <begin position="334"/>
        <end position="356"/>
    </location>
</feature>
<protein>
    <submittedName>
        <fullName evidence="7">Uncharacterized protein</fullName>
    </submittedName>
</protein>
<comment type="subcellular location">
    <subcellularLocation>
        <location evidence="1">Membrane</location>
        <topology evidence="1">Multi-pass membrane protein</topology>
    </subcellularLocation>
</comment>
<evidence type="ECO:0000313" key="7">
    <source>
        <dbReference type="EMBL" id="SPO34900.1"/>
    </source>
</evidence>
<feature type="compositionally biased region" description="Low complexity" evidence="5">
    <location>
        <begin position="273"/>
        <end position="287"/>
    </location>
</feature>
<dbReference type="GO" id="GO:0016020">
    <property type="term" value="C:membrane"/>
    <property type="evidence" value="ECO:0007669"/>
    <property type="project" value="UniProtKB-SubCell"/>
</dbReference>
<keyword evidence="3 6" id="KW-1133">Transmembrane helix</keyword>
<feature type="transmembrane region" description="Helical" evidence="6">
    <location>
        <begin position="105"/>
        <end position="125"/>
    </location>
</feature>
<reference evidence="7 8" key="1">
    <citation type="submission" date="2018-03" db="EMBL/GenBank/DDBJ databases">
        <authorList>
            <person name="Guldener U."/>
        </authorList>
    </citation>
    <scope>NUCLEOTIDE SEQUENCE [LARGE SCALE GENOMIC DNA]</scope>
    <source>
        <strain evidence="7 8">DAOM196992</strain>
    </source>
</reference>
<proteinExistence type="predicted"/>
<dbReference type="InterPro" id="IPR007568">
    <property type="entry name" value="RTA1"/>
</dbReference>
<evidence type="ECO:0000256" key="4">
    <source>
        <dbReference type="ARBA" id="ARBA00023136"/>
    </source>
</evidence>
<accession>A0A5C3ESS1</accession>
<dbReference type="Pfam" id="PF04479">
    <property type="entry name" value="RTA1"/>
    <property type="match status" value="1"/>
</dbReference>
<organism evidence="7 8">
    <name type="scientific">Pseudozyma flocculosa</name>
    <dbReference type="NCBI Taxonomy" id="84751"/>
    <lineage>
        <taxon>Eukaryota</taxon>
        <taxon>Fungi</taxon>
        <taxon>Dikarya</taxon>
        <taxon>Basidiomycota</taxon>
        <taxon>Ustilaginomycotina</taxon>
        <taxon>Ustilaginomycetes</taxon>
        <taxon>Ustilaginales</taxon>
        <taxon>Ustilaginaceae</taxon>
        <taxon>Pseudozyma</taxon>
    </lineage>
</organism>
<dbReference type="EMBL" id="OOIP01000001">
    <property type="protein sequence ID" value="SPO34900.1"/>
    <property type="molecule type" value="Genomic_DNA"/>
</dbReference>
<keyword evidence="4 6" id="KW-0472">Membrane</keyword>
<feature type="region of interest" description="Disordered" evidence="5">
    <location>
        <begin position="261"/>
        <end position="287"/>
    </location>
</feature>
<feature type="transmembrane region" description="Helical" evidence="6">
    <location>
        <begin position="296"/>
        <end position="314"/>
    </location>
</feature>
<feature type="transmembrane region" description="Helical" evidence="6">
    <location>
        <begin position="140"/>
        <end position="161"/>
    </location>
</feature>
<dbReference type="PANTHER" id="PTHR31465:SF1">
    <property type="entry name" value="PROTEIN RTA1-RELATED"/>
    <property type="match status" value="1"/>
</dbReference>
<dbReference type="PANTHER" id="PTHR31465">
    <property type="entry name" value="PROTEIN RTA1-RELATED"/>
    <property type="match status" value="1"/>
</dbReference>
<evidence type="ECO:0000313" key="8">
    <source>
        <dbReference type="Proteomes" id="UP000323386"/>
    </source>
</evidence>
<feature type="transmembrane region" description="Helical" evidence="6">
    <location>
        <begin position="227"/>
        <end position="251"/>
    </location>
</feature>
<feature type="compositionally biased region" description="Basic and acidic residues" evidence="5">
    <location>
        <begin position="261"/>
        <end position="272"/>
    </location>
</feature>
<keyword evidence="2 6" id="KW-0812">Transmembrane</keyword>
<dbReference type="Proteomes" id="UP000323386">
    <property type="component" value="Unassembled WGS sequence"/>
</dbReference>
<keyword evidence="8" id="KW-1185">Reference proteome</keyword>
<feature type="transmembrane region" description="Helical" evidence="6">
    <location>
        <begin position="182"/>
        <end position="207"/>
    </location>
</feature>
<evidence type="ECO:0000256" key="6">
    <source>
        <dbReference type="SAM" id="Phobius"/>
    </source>
</evidence>
<feature type="transmembrane region" description="Helical" evidence="6">
    <location>
        <begin position="20"/>
        <end position="50"/>
    </location>
</feature>
<evidence type="ECO:0000256" key="2">
    <source>
        <dbReference type="ARBA" id="ARBA00022692"/>
    </source>
</evidence>
<evidence type="ECO:0000256" key="3">
    <source>
        <dbReference type="ARBA" id="ARBA00022989"/>
    </source>
</evidence>
<dbReference type="OrthoDB" id="3358017at2759"/>